<dbReference type="CDD" id="cd00075">
    <property type="entry name" value="HATPase"/>
    <property type="match status" value="1"/>
</dbReference>
<evidence type="ECO:0000256" key="2">
    <source>
        <dbReference type="ARBA" id="ARBA00004236"/>
    </source>
</evidence>
<evidence type="ECO:0000256" key="12">
    <source>
        <dbReference type="ARBA" id="ARBA00023136"/>
    </source>
</evidence>
<dbReference type="PANTHER" id="PTHR45453">
    <property type="entry name" value="PHOSPHATE REGULON SENSOR PROTEIN PHOR"/>
    <property type="match status" value="1"/>
</dbReference>
<dbReference type="InterPro" id="IPR000014">
    <property type="entry name" value="PAS"/>
</dbReference>
<dbReference type="PRINTS" id="PR00344">
    <property type="entry name" value="BCTRLSENSOR"/>
</dbReference>
<comment type="subcellular location">
    <subcellularLocation>
        <location evidence="2">Cell membrane</location>
    </subcellularLocation>
    <subcellularLocation>
        <location evidence="3">Membrane raft</location>
        <topology evidence="3">Multi-pass membrane protein</topology>
    </subcellularLocation>
</comment>
<dbReference type="SUPFAM" id="SSF55785">
    <property type="entry name" value="PYP-like sensor domain (PAS domain)"/>
    <property type="match status" value="1"/>
</dbReference>
<dbReference type="SUPFAM" id="SSF47384">
    <property type="entry name" value="Homodimeric domain of signal transducing histidine kinase"/>
    <property type="match status" value="1"/>
</dbReference>
<keyword evidence="10 16" id="KW-0067">ATP-binding</keyword>
<proteinExistence type="predicted"/>
<feature type="domain" description="PAS" evidence="15">
    <location>
        <begin position="221"/>
        <end position="262"/>
    </location>
</feature>
<dbReference type="Gene3D" id="1.10.287.130">
    <property type="match status" value="1"/>
</dbReference>
<evidence type="ECO:0000313" key="17">
    <source>
        <dbReference type="Proteomes" id="UP000617951"/>
    </source>
</evidence>
<dbReference type="SMART" id="SM00388">
    <property type="entry name" value="HisKA"/>
    <property type="match status" value="1"/>
</dbReference>
<evidence type="ECO:0000256" key="13">
    <source>
        <dbReference type="SAM" id="Phobius"/>
    </source>
</evidence>
<evidence type="ECO:0000259" key="14">
    <source>
        <dbReference type="PROSITE" id="PS50109"/>
    </source>
</evidence>
<dbReference type="InterPro" id="IPR050351">
    <property type="entry name" value="BphY/WalK/GraS-like"/>
</dbReference>
<dbReference type="Pfam" id="PF02518">
    <property type="entry name" value="HATPase_c"/>
    <property type="match status" value="1"/>
</dbReference>
<evidence type="ECO:0000256" key="11">
    <source>
        <dbReference type="ARBA" id="ARBA00023012"/>
    </source>
</evidence>
<keyword evidence="13" id="KW-1133">Transmembrane helix</keyword>
<dbReference type="InterPro" id="IPR036890">
    <property type="entry name" value="HATPase_C_sf"/>
</dbReference>
<dbReference type="CDD" id="cd00082">
    <property type="entry name" value="HisKA"/>
    <property type="match status" value="1"/>
</dbReference>
<dbReference type="GO" id="GO:0005524">
    <property type="term" value="F:ATP binding"/>
    <property type="evidence" value="ECO:0007669"/>
    <property type="project" value="UniProtKB-KW"/>
</dbReference>
<dbReference type="RefSeq" id="WP_249279941.1">
    <property type="nucleotide sequence ID" value="NZ_JACRSS010000001.1"/>
</dbReference>
<dbReference type="Pfam" id="PF16736">
    <property type="entry name" value="sCache_like"/>
    <property type="match status" value="1"/>
</dbReference>
<dbReference type="InterPro" id="IPR035965">
    <property type="entry name" value="PAS-like_dom_sf"/>
</dbReference>
<keyword evidence="7" id="KW-0808">Transferase</keyword>
<dbReference type="EMBL" id="JACRSS010000001">
    <property type="protein sequence ID" value="MBC8538168.1"/>
    <property type="molecule type" value="Genomic_DNA"/>
</dbReference>
<feature type="transmembrane region" description="Helical" evidence="13">
    <location>
        <begin position="143"/>
        <end position="169"/>
    </location>
</feature>
<evidence type="ECO:0000259" key="15">
    <source>
        <dbReference type="PROSITE" id="PS50112"/>
    </source>
</evidence>
<accession>A0A926DHE5</accession>
<dbReference type="PROSITE" id="PS50109">
    <property type="entry name" value="HIS_KIN"/>
    <property type="match status" value="1"/>
</dbReference>
<dbReference type="GO" id="GO:0004721">
    <property type="term" value="F:phosphoprotein phosphatase activity"/>
    <property type="evidence" value="ECO:0007669"/>
    <property type="project" value="TreeGrafter"/>
</dbReference>
<evidence type="ECO:0000313" key="16">
    <source>
        <dbReference type="EMBL" id="MBC8538168.1"/>
    </source>
</evidence>
<dbReference type="Gene3D" id="3.30.565.10">
    <property type="entry name" value="Histidine kinase-like ATPase, C-terminal domain"/>
    <property type="match status" value="1"/>
</dbReference>
<feature type="transmembrane region" description="Helical" evidence="13">
    <location>
        <begin position="9"/>
        <end position="32"/>
    </location>
</feature>
<keyword evidence="17" id="KW-1185">Reference proteome</keyword>
<dbReference type="PANTHER" id="PTHR45453:SF1">
    <property type="entry name" value="PHOSPHATE REGULON SENSOR PROTEIN PHOR"/>
    <property type="match status" value="1"/>
</dbReference>
<dbReference type="GO" id="GO:0005886">
    <property type="term" value="C:plasma membrane"/>
    <property type="evidence" value="ECO:0007669"/>
    <property type="project" value="UniProtKB-SubCell"/>
</dbReference>
<organism evidence="16 17">
    <name type="scientific">Guopingia tenuis</name>
    <dbReference type="NCBI Taxonomy" id="2763656"/>
    <lineage>
        <taxon>Bacteria</taxon>
        <taxon>Bacillati</taxon>
        <taxon>Bacillota</taxon>
        <taxon>Clostridia</taxon>
        <taxon>Christensenellales</taxon>
        <taxon>Christensenellaceae</taxon>
        <taxon>Guopingia</taxon>
    </lineage>
</organism>
<dbReference type="InterPro" id="IPR031967">
    <property type="entry name" value="PhoR_single_Cache-like_dom"/>
</dbReference>
<dbReference type="PROSITE" id="PS50112">
    <property type="entry name" value="PAS"/>
    <property type="match status" value="1"/>
</dbReference>
<keyword evidence="9" id="KW-0418">Kinase</keyword>
<dbReference type="FunFam" id="3.30.565.10:FF:000023">
    <property type="entry name" value="PAS domain-containing sensor histidine kinase"/>
    <property type="match status" value="1"/>
</dbReference>
<dbReference type="SMART" id="SM00387">
    <property type="entry name" value="HATPase_c"/>
    <property type="match status" value="1"/>
</dbReference>
<dbReference type="InterPro" id="IPR003594">
    <property type="entry name" value="HATPase_dom"/>
</dbReference>
<gene>
    <name evidence="16" type="ORF">H8693_04390</name>
</gene>
<dbReference type="SUPFAM" id="SSF55874">
    <property type="entry name" value="ATPase domain of HSP90 chaperone/DNA topoisomerase II/histidine kinase"/>
    <property type="match status" value="1"/>
</dbReference>
<evidence type="ECO:0000256" key="9">
    <source>
        <dbReference type="ARBA" id="ARBA00022777"/>
    </source>
</evidence>
<sequence>MTKRIFRTILATSFVVLLVGIAVIIGILYPYFGGQLEKELENEASYLSLSVEKDGVAALEQLPHSSSTRITLIASDGAVLYDSQADAAQMENHADREEIRDAMENGSGKAWRQSDTLDEQNIYYALRLSNGNVLRISSAQRSVVSLVLGVLQPLLWVALLLIILAAVFASRASKKIVAPLNSLDLENPEKNDIYDEVAPLLTKIDRQQKTIRQQLAEAKHRQEEFSLITSHMSEGLLVLDSRMDLLSYNESALRLLGVSEEKSSYVGKNILVLNRNEAFREVIESSLAGHHSETLLSLNDLSCQIIANPVLTDGTVAGAVLLLVDVTEKTQREAIRREFTANVSHELKTPLTSISGFAELLQNGIAKPEDTKKFAGRIFDEAQRLITLVSDIIKISQIDEGHLPYTAENVDLRSLISGVLDRLRPAAERADISLSLREGNASLETVAPILEEILYNLVDNAIKYNKKGGKVAVSVEKDGRQTRIRVQDTGIGIPPAQQQRIFERFYRVDKSHSKEIGGTGLGLSIVKHGAAYLGAQILVESTPGEGSTFTLVWDSTC</sequence>
<keyword evidence="5" id="KW-1003">Cell membrane</keyword>
<evidence type="ECO:0000256" key="7">
    <source>
        <dbReference type="ARBA" id="ARBA00022679"/>
    </source>
</evidence>
<name>A0A926DHE5_9FIRM</name>
<dbReference type="Pfam" id="PF00512">
    <property type="entry name" value="HisKA"/>
    <property type="match status" value="1"/>
</dbReference>
<evidence type="ECO:0000256" key="10">
    <source>
        <dbReference type="ARBA" id="ARBA00022840"/>
    </source>
</evidence>
<reference evidence="16" key="1">
    <citation type="submission" date="2020-08" db="EMBL/GenBank/DDBJ databases">
        <title>Genome public.</title>
        <authorList>
            <person name="Liu C."/>
            <person name="Sun Q."/>
        </authorList>
    </citation>
    <scope>NUCLEOTIDE SEQUENCE</scope>
    <source>
        <strain evidence="16">NSJ-63</strain>
    </source>
</reference>
<dbReference type="GO" id="GO:0000155">
    <property type="term" value="F:phosphorelay sensor kinase activity"/>
    <property type="evidence" value="ECO:0007669"/>
    <property type="project" value="InterPro"/>
</dbReference>
<dbReference type="GO" id="GO:0045121">
    <property type="term" value="C:membrane raft"/>
    <property type="evidence" value="ECO:0007669"/>
    <property type="project" value="UniProtKB-SubCell"/>
</dbReference>
<evidence type="ECO:0000256" key="5">
    <source>
        <dbReference type="ARBA" id="ARBA00022475"/>
    </source>
</evidence>
<dbReference type="Gene3D" id="3.30.450.20">
    <property type="entry name" value="PAS domain"/>
    <property type="match status" value="1"/>
</dbReference>
<protein>
    <recommendedName>
        <fullName evidence="4">histidine kinase</fullName>
        <ecNumber evidence="4">2.7.13.3</ecNumber>
    </recommendedName>
</protein>
<dbReference type="InterPro" id="IPR005467">
    <property type="entry name" value="His_kinase_dom"/>
</dbReference>
<evidence type="ECO:0000256" key="1">
    <source>
        <dbReference type="ARBA" id="ARBA00000085"/>
    </source>
</evidence>
<evidence type="ECO:0000256" key="8">
    <source>
        <dbReference type="ARBA" id="ARBA00022741"/>
    </source>
</evidence>
<evidence type="ECO:0000256" key="3">
    <source>
        <dbReference type="ARBA" id="ARBA00004314"/>
    </source>
</evidence>
<dbReference type="GO" id="GO:0016036">
    <property type="term" value="P:cellular response to phosphate starvation"/>
    <property type="evidence" value="ECO:0007669"/>
    <property type="project" value="TreeGrafter"/>
</dbReference>
<keyword evidence="12 13" id="KW-0472">Membrane</keyword>
<dbReference type="AlphaFoldDB" id="A0A926DHE5"/>
<comment type="catalytic activity">
    <reaction evidence="1">
        <text>ATP + protein L-histidine = ADP + protein N-phospho-L-histidine.</text>
        <dbReference type="EC" id="2.7.13.3"/>
    </reaction>
</comment>
<comment type="caution">
    <text evidence="16">The sequence shown here is derived from an EMBL/GenBank/DDBJ whole genome shotgun (WGS) entry which is preliminary data.</text>
</comment>
<keyword evidence="8" id="KW-0547">Nucleotide-binding</keyword>
<dbReference type="InterPro" id="IPR004358">
    <property type="entry name" value="Sig_transdc_His_kin-like_C"/>
</dbReference>
<dbReference type="EC" id="2.7.13.3" evidence="4"/>
<keyword evidence="11" id="KW-0902">Two-component regulatory system</keyword>
<dbReference type="InterPro" id="IPR003661">
    <property type="entry name" value="HisK_dim/P_dom"/>
</dbReference>
<evidence type="ECO:0000256" key="4">
    <source>
        <dbReference type="ARBA" id="ARBA00012438"/>
    </source>
</evidence>
<evidence type="ECO:0000256" key="6">
    <source>
        <dbReference type="ARBA" id="ARBA00022553"/>
    </source>
</evidence>
<dbReference type="Proteomes" id="UP000617951">
    <property type="component" value="Unassembled WGS sequence"/>
</dbReference>
<dbReference type="InterPro" id="IPR036097">
    <property type="entry name" value="HisK_dim/P_sf"/>
</dbReference>
<dbReference type="FunFam" id="1.10.287.130:FF:000001">
    <property type="entry name" value="Two-component sensor histidine kinase"/>
    <property type="match status" value="1"/>
</dbReference>
<keyword evidence="6" id="KW-0597">Phosphoprotein</keyword>
<feature type="domain" description="Histidine kinase" evidence="14">
    <location>
        <begin position="342"/>
        <end position="557"/>
    </location>
</feature>
<keyword evidence="13" id="KW-0812">Transmembrane</keyword>